<evidence type="ECO:0000313" key="2">
    <source>
        <dbReference type="EMBL" id="EPY19937.1"/>
    </source>
</evidence>
<comment type="caution">
    <text evidence="2">The sequence shown here is derived from an EMBL/GenBank/DDBJ whole genome shotgun (WGS) entry which is preliminary data.</text>
</comment>
<accession>S9TNT2</accession>
<sequence length="490" mass="53590">MFTEQQVSALFAGTSHSLKRSLLLLDERQPPPPPRRPAPQEGGNAPFDEMVRQLREVANADAFTEFADAWQQQIEEELRAPGTYTAKARKKGQLFPMLTRLLRTLAAVELPCGGALWWSDEGGAAPDPASAACVAALCAELVLASVGVDLLHLVAHLPADVQAALQASSSPADSACLVALVRHGQSPTMRKELTDAMDHIARLLPEPIFLDVVERLLSWLRGHRQQGARAPLPTGLLLLPALGGYAAMTGVEALMEQLERPLRQMAAQLLPDYLADEVVFARHAGELVEYYVVLSAQLVTAAEARGPRAEATVKRLSSALLLPLEQHFTEHTTRPGMSRALHAHLVQPCLRALPVMLQPGTPLSMRHIVQTAVYRLLRIVESLARAEVAHRTGAVLVSAQQKRYAALLEQSNGKVTHAVLRLVVEDRHLSMEETAARSENGHRIYKVGDGGEDSRSAYVYLDDGSVYYKVGRSKAFKRAHSVDELFMSLE</sequence>
<reference evidence="2 3" key="1">
    <citation type="journal article" date="2013" name="PLoS ONE">
        <title>Predicting the Proteins of Angomonas deanei, Strigomonas culicis and Their Respective Endosymbionts Reveals New Aspects of the Trypanosomatidae Family.</title>
        <authorList>
            <person name="Motta M.C."/>
            <person name="Martins A.C."/>
            <person name="de Souza S.S."/>
            <person name="Catta-Preta C.M."/>
            <person name="Silva R."/>
            <person name="Klein C.C."/>
            <person name="de Almeida L.G."/>
            <person name="de Lima Cunha O."/>
            <person name="Ciapina L.P."/>
            <person name="Brocchi M."/>
            <person name="Colabardini A.C."/>
            <person name="de Araujo Lima B."/>
            <person name="Machado C.R."/>
            <person name="de Almeida Soares C.M."/>
            <person name="Probst C.M."/>
            <person name="de Menezes C.B."/>
            <person name="Thompson C.E."/>
            <person name="Bartholomeu D.C."/>
            <person name="Gradia D.F."/>
            <person name="Pavoni D.P."/>
            <person name="Grisard E.C."/>
            <person name="Fantinatti-Garboggini F."/>
            <person name="Marchini F.K."/>
            <person name="Rodrigues-Luiz G.F."/>
            <person name="Wagner G."/>
            <person name="Goldman G.H."/>
            <person name="Fietto J.L."/>
            <person name="Elias M.C."/>
            <person name="Goldman M.H."/>
            <person name="Sagot M.F."/>
            <person name="Pereira M."/>
            <person name="Stoco P.H."/>
            <person name="de Mendonca-Neto R.P."/>
            <person name="Teixeira S.M."/>
            <person name="Maciel T.E."/>
            <person name="de Oliveira Mendes T.A."/>
            <person name="Urmenyi T.P."/>
            <person name="de Souza W."/>
            <person name="Schenkman S."/>
            <person name="de Vasconcelos A.T."/>
        </authorList>
    </citation>
    <scope>NUCLEOTIDE SEQUENCE [LARGE SCALE GENOMIC DNA]</scope>
</reference>
<proteinExistence type="predicted"/>
<dbReference type="EMBL" id="ATMH01009232">
    <property type="protein sequence ID" value="EPY19937.1"/>
    <property type="molecule type" value="Genomic_DNA"/>
</dbReference>
<dbReference type="AlphaFoldDB" id="S9TNT2"/>
<evidence type="ECO:0000313" key="3">
    <source>
        <dbReference type="Proteomes" id="UP000015354"/>
    </source>
</evidence>
<dbReference type="OrthoDB" id="273263at2759"/>
<dbReference type="Proteomes" id="UP000015354">
    <property type="component" value="Unassembled WGS sequence"/>
</dbReference>
<keyword evidence="3" id="KW-1185">Reference proteome</keyword>
<protein>
    <submittedName>
        <fullName evidence="2">Uncharacterized protein</fullName>
    </submittedName>
</protein>
<evidence type="ECO:0000256" key="1">
    <source>
        <dbReference type="SAM" id="MobiDB-lite"/>
    </source>
</evidence>
<gene>
    <name evidence="2" type="ORF">STCU_09232</name>
</gene>
<organism evidence="2 3">
    <name type="scientific">Strigomonas culicis</name>
    <dbReference type="NCBI Taxonomy" id="28005"/>
    <lineage>
        <taxon>Eukaryota</taxon>
        <taxon>Discoba</taxon>
        <taxon>Euglenozoa</taxon>
        <taxon>Kinetoplastea</taxon>
        <taxon>Metakinetoplastina</taxon>
        <taxon>Trypanosomatida</taxon>
        <taxon>Trypanosomatidae</taxon>
        <taxon>Strigomonadinae</taxon>
        <taxon>Strigomonas</taxon>
    </lineage>
</organism>
<feature type="region of interest" description="Disordered" evidence="1">
    <location>
        <begin position="26"/>
        <end position="46"/>
    </location>
</feature>
<name>S9TNT2_9TRYP</name>